<evidence type="ECO:0000256" key="7">
    <source>
        <dbReference type="ARBA" id="ARBA00023033"/>
    </source>
</evidence>
<dbReference type="PRINTS" id="PR00385">
    <property type="entry name" value="P450"/>
</dbReference>
<evidence type="ECO:0008006" key="12">
    <source>
        <dbReference type="Google" id="ProtNLM"/>
    </source>
</evidence>
<dbReference type="EMBL" id="JBCNJP010000007">
    <property type="protein sequence ID" value="KAK9075323.1"/>
    <property type="molecule type" value="Genomic_DNA"/>
</dbReference>
<dbReference type="GO" id="GO:0004497">
    <property type="term" value="F:monooxygenase activity"/>
    <property type="evidence" value="ECO:0007669"/>
    <property type="project" value="UniProtKB-KW"/>
</dbReference>
<dbReference type="InterPro" id="IPR001128">
    <property type="entry name" value="Cyt_P450"/>
</dbReference>
<keyword evidence="6 8" id="KW-0408">Iron</keyword>
<dbReference type="AlphaFoldDB" id="A0AAP0DQK3"/>
<evidence type="ECO:0000313" key="10">
    <source>
        <dbReference type="EMBL" id="KAK9075323.1"/>
    </source>
</evidence>
<dbReference type="GO" id="GO:0016705">
    <property type="term" value="F:oxidoreductase activity, acting on paired donors, with incorporation or reduction of molecular oxygen"/>
    <property type="evidence" value="ECO:0007669"/>
    <property type="project" value="InterPro"/>
</dbReference>
<dbReference type="GO" id="GO:0005506">
    <property type="term" value="F:iron ion binding"/>
    <property type="evidence" value="ECO:0007669"/>
    <property type="project" value="InterPro"/>
</dbReference>
<dbReference type="PANTHER" id="PTHR47950:SF49">
    <property type="entry name" value="CYTOCHROME P450"/>
    <property type="match status" value="1"/>
</dbReference>
<dbReference type="InterPro" id="IPR017972">
    <property type="entry name" value="Cyt_P450_CS"/>
</dbReference>
<dbReference type="InterPro" id="IPR036396">
    <property type="entry name" value="Cyt_P450_sf"/>
</dbReference>
<evidence type="ECO:0000256" key="3">
    <source>
        <dbReference type="ARBA" id="ARBA00022617"/>
    </source>
</evidence>
<evidence type="ECO:0000256" key="2">
    <source>
        <dbReference type="ARBA" id="ARBA00010617"/>
    </source>
</evidence>
<dbReference type="Gene3D" id="1.10.630.10">
    <property type="entry name" value="Cytochrome P450"/>
    <property type="match status" value="1"/>
</dbReference>
<accession>A0AAP0DQK3</accession>
<evidence type="ECO:0000256" key="4">
    <source>
        <dbReference type="ARBA" id="ARBA00022723"/>
    </source>
</evidence>
<dbReference type="PROSITE" id="PS00086">
    <property type="entry name" value="CYTOCHROME_P450"/>
    <property type="match status" value="1"/>
</dbReference>
<dbReference type="SUPFAM" id="SSF48264">
    <property type="entry name" value="Cytochrome P450"/>
    <property type="match status" value="1"/>
</dbReference>
<comment type="cofactor">
    <cofactor evidence="1 8">
        <name>heme</name>
        <dbReference type="ChEBI" id="CHEBI:30413"/>
    </cofactor>
</comment>
<dbReference type="GO" id="GO:0020037">
    <property type="term" value="F:heme binding"/>
    <property type="evidence" value="ECO:0007669"/>
    <property type="project" value="InterPro"/>
</dbReference>
<organism evidence="10 11">
    <name type="scientific">Deinandra increscens subsp. villosa</name>
    <dbReference type="NCBI Taxonomy" id="3103831"/>
    <lineage>
        <taxon>Eukaryota</taxon>
        <taxon>Viridiplantae</taxon>
        <taxon>Streptophyta</taxon>
        <taxon>Embryophyta</taxon>
        <taxon>Tracheophyta</taxon>
        <taxon>Spermatophyta</taxon>
        <taxon>Magnoliopsida</taxon>
        <taxon>eudicotyledons</taxon>
        <taxon>Gunneridae</taxon>
        <taxon>Pentapetalae</taxon>
        <taxon>asterids</taxon>
        <taxon>campanulids</taxon>
        <taxon>Asterales</taxon>
        <taxon>Asteraceae</taxon>
        <taxon>Asteroideae</taxon>
        <taxon>Heliantheae alliance</taxon>
        <taxon>Madieae</taxon>
        <taxon>Madiinae</taxon>
        <taxon>Deinandra</taxon>
    </lineage>
</organism>
<evidence type="ECO:0000256" key="5">
    <source>
        <dbReference type="ARBA" id="ARBA00023002"/>
    </source>
</evidence>
<evidence type="ECO:0000313" key="11">
    <source>
        <dbReference type="Proteomes" id="UP001408789"/>
    </source>
</evidence>
<name>A0AAP0DQK3_9ASTR</name>
<dbReference type="Pfam" id="PF00067">
    <property type="entry name" value="p450"/>
    <property type="match status" value="1"/>
</dbReference>
<evidence type="ECO:0000256" key="8">
    <source>
        <dbReference type="PIRSR" id="PIRSR602401-1"/>
    </source>
</evidence>
<feature type="binding site" description="axial binding residue" evidence="8">
    <location>
        <position position="432"/>
    </location>
    <ligand>
        <name>heme</name>
        <dbReference type="ChEBI" id="CHEBI:30413"/>
    </ligand>
    <ligandPart>
        <name>Fe</name>
        <dbReference type="ChEBI" id="CHEBI:18248"/>
    </ligandPart>
</feature>
<comment type="caution">
    <text evidence="10">The sequence shown here is derived from an EMBL/GenBank/DDBJ whole genome shotgun (WGS) entry which is preliminary data.</text>
</comment>
<evidence type="ECO:0000256" key="9">
    <source>
        <dbReference type="RuleBase" id="RU000461"/>
    </source>
</evidence>
<dbReference type="FunFam" id="1.10.630.10:FF:000126">
    <property type="entry name" value="Predicted protein"/>
    <property type="match status" value="1"/>
</dbReference>
<sequence>MEYNSLSTLVLVFLPFLLFITRKYYKGVKNLPPGPKPWPIIGNIHQIGHKPHASTAMFSKEYGPLISLRFGSKLIVVASSREAAMGILKTQDRLLSGRSIADSLHQSFMDFYFVWANDCSDHWKSLRTLTRVELFSTKAIEAQSNLRNEKLTQMLDYLDTMQGKVVKIEGVVFTTLFNTLSNLLFSKDFVDLKDEHGTSHAMKSALLKLFQNASTPCVSDFFPLLGGLDLQGLRKNSLTQLNKLSSFWEDIVKERRARIPSSSVNNEKDFLDRLLENEFTNTQIDILTLDLFSAGTDTVVTTIEWAMSELLRNKEIMNKLHEELKNEIGSTSIKKIDFSRMTYFNACIKETLRLHPVVPLLIPRRAIETCDVMSYTIPKDAQIWINVWAISRDPQIWEDPHTFKPERFILSNLDFRGHDYEFIPFGAGRRMCPGLPSGINSLQTILASLILRYDWVLPNNEDPSKIDMTEKFGTTLQKEKPLEIIFKHKE</sequence>
<keyword evidence="4 8" id="KW-0479">Metal-binding</keyword>
<gene>
    <name evidence="10" type="ORF">SSX86_003646</name>
</gene>
<keyword evidence="5 9" id="KW-0560">Oxidoreductase</keyword>
<keyword evidence="11" id="KW-1185">Reference proteome</keyword>
<evidence type="ECO:0000256" key="1">
    <source>
        <dbReference type="ARBA" id="ARBA00001971"/>
    </source>
</evidence>
<reference evidence="10 11" key="1">
    <citation type="submission" date="2024-04" db="EMBL/GenBank/DDBJ databases">
        <title>The reference genome of an endangered Asteraceae, Deinandra increscens subsp. villosa, native to the Central Coast of California.</title>
        <authorList>
            <person name="Guilliams M."/>
            <person name="Hasenstab-Lehman K."/>
            <person name="Meyer R."/>
            <person name="Mcevoy S."/>
        </authorList>
    </citation>
    <scope>NUCLEOTIDE SEQUENCE [LARGE SCALE GENOMIC DNA]</scope>
    <source>
        <tissue evidence="10">Leaf</tissue>
    </source>
</reference>
<proteinExistence type="inferred from homology"/>
<comment type="similarity">
    <text evidence="2 9">Belongs to the cytochrome P450 family.</text>
</comment>
<dbReference type="InterPro" id="IPR002401">
    <property type="entry name" value="Cyt_P450_E_grp-I"/>
</dbReference>
<keyword evidence="3 8" id="KW-0349">Heme</keyword>
<keyword evidence="7 9" id="KW-0503">Monooxygenase</keyword>
<protein>
    <recommendedName>
        <fullName evidence="12">Cytochrome P450</fullName>
    </recommendedName>
</protein>
<dbReference type="PRINTS" id="PR00463">
    <property type="entry name" value="EP450I"/>
</dbReference>
<evidence type="ECO:0000256" key="6">
    <source>
        <dbReference type="ARBA" id="ARBA00023004"/>
    </source>
</evidence>
<dbReference type="PANTHER" id="PTHR47950">
    <property type="entry name" value="CYTOCHROME P450, FAMILY 76, SUBFAMILY C, POLYPEPTIDE 5-RELATED"/>
    <property type="match status" value="1"/>
</dbReference>
<dbReference type="Proteomes" id="UP001408789">
    <property type="component" value="Unassembled WGS sequence"/>
</dbReference>